<accession>A0AAE0NVJ3</accession>
<feature type="coiled-coil region" evidence="1">
    <location>
        <begin position="162"/>
        <end position="189"/>
    </location>
</feature>
<dbReference type="EMBL" id="JAUTDP010000015">
    <property type="protein sequence ID" value="KAK3388517.1"/>
    <property type="molecule type" value="Genomic_DNA"/>
</dbReference>
<feature type="compositionally biased region" description="Acidic residues" evidence="2">
    <location>
        <begin position="345"/>
        <end position="364"/>
    </location>
</feature>
<keyword evidence="4" id="KW-1185">Reference proteome</keyword>
<gene>
    <name evidence="3" type="ORF">B0T20DRAFT_96797</name>
</gene>
<dbReference type="Proteomes" id="UP001281003">
    <property type="component" value="Unassembled WGS sequence"/>
</dbReference>
<feature type="region of interest" description="Disordered" evidence="2">
    <location>
        <begin position="203"/>
        <end position="235"/>
    </location>
</feature>
<evidence type="ECO:0000313" key="3">
    <source>
        <dbReference type="EMBL" id="KAK3388517.1"/>
    </source>
</evidence>
<feature type="compositionally biased region" description="Polar residues" evidence="2">
    <location>
        <begin position="1"/>
        <end position="11"/>
    </location>
</feature>
<evidence type="ECO:0000256" key="2">
    <source>
        <dbReference type="SAM" id="MobiDB-lite"/>
    </source>
</evidence>
<protein>
    <submittedName>
        <fullName evidence="3">Uncharacterized protein</fullName>
    </submittedName>
</protein>
<feature type="region of interest" description="Disordered" evidence="2">
    <location>
        <begin position="1"/>
        <end position="23"/>
    </location>
</feature>
<evidence type="ECO:0000313" key="4">
    <source>
        <dbReference type="Proteomes" id="UP001281003"/>
    </source>
</evidence>
<reference evidence="3" key="2">
    <citation type="submission" date="2023-07" db="EMBL/GenBank/DDBJ databases">
        <authorList>
            <consortium name="Lawrence Berkeley National Laboratory"/>
            <person name="Haridas S."/>
            <person name="Hensen N."/>
            <person name="Bonometti L."/>
            <person name="Westerberg I."/>
            <person name="Brannstrom I.O."/>
            <person name="Guillou S."/>
            <person name="Cros-Aarteil S."/>
            <person name="Calhoun S."/>
            <person name="Kuo A."/>
            <person name="Mondo S."/>
            <person name="Pangilinan J."/>
            <person name="Riley R."/>
            <person name="LaButti K."/>
            <person name="Andreopoulos B."/>
            <person name="Lipzen A."/>
            <person name="Chen C."/>
            <person name="Yanf M."/>
            <person name="Daum C."/>
            <person name="Ng V."/>
            <person name="Clum A."/>
            <person name="Steindorff A."/>
            <person name="Ohm R."/>
            <person name="Martin F."/>
            <person name="Silar P."/>
            <person name="Natvig D."/>
            <person name="Lalanne C."/>
            <person name="Gautier V."/>
            <person name="Ament-velasquez S.L."/>
            <person name="Kruys A."/>
            <person name="Hutchinson M.I."/>
            <person name="Powell A.J."/>
            <person name="Barry K."/>
            <person name="Miller A.N."/>
            <person name="Grigoriev I.V."/>
            <person name="Debuchy R."/>
            <person name="Gladieux P."/>
            <person name="Thoren M.H."/>
            <person name="Johannesson H."/>
        </authorList>
    </citation>
    <scope>NUCLEOTIDE SEQUENCE</scope>
    <source>
        <strain evidence="3">FGSC 1904</strain>
    </source>
</reference>
<keyword evidence="1" id="KW-0175">Coiled coil</keyword>
<comment type="caution">
    <text evidence="3">The sequence shown here is derived from an EMBL/GenBank/DDBJ whole genome shotgun (WGS) entry which is preliminary data.</text>
</comment>
<name>A0AAE0NVJ3_SORBR</name>
<reference evidence="3" key="1">
    <citation type="journal article" date="2023" name="Mol. Phylogenet. Evol.">
        <title>Genome-scale phylogeny and comparative genomics of the fungal order Sordariales.</title>
        <authorList>
            <person name="Hensen N."/>
            <person name="Bonometti L."/>
            <person name="Westerberg I."/>
            <person name="Brannstrom I.O."/>
            <person name="Guillou S."/>
            <person name="Cros-Aarteil S."/>
            <person name="Calhoun S."/>
            <person name="Haridas S."/>
            <person name="Kuo A."/>
            <person name="Mondo S."/>
            <person name="Pangilinan J."/>
            <person name="Riley R."/>
            <person name="LaButti K."/>
            <person name="Andreopoulos B."/>
            <person name="Lipzen A."/>
            <person name="Chen C."/>
            <person name="Yan M."/>
            <person name="Daum C."/>
            <person name="Ng V."/>
            <person name="Clum A."/>
            <person name="Steindorff A."/>
            <person name="Ohm R.A."/>
            <person name="Martin F."/>
            <person name="Silar P."/>
            <person name="Natvig D.O."/>
            <person name="Lalanne C."/>
            <person name="Gautier V."/>
            <person name="Ament-Velasquez S.L."/>
            <person name="Kruys A."/>
            <person name="Hutchinson M.I."/>
            <person name="Powell A.J."/>
            <person name="Barry K."/>
            <person name="Miller A.N."/>
            <person name="Grigoriev I.V."/>
            <person name="Debuchy R."/>
            <person name="Gladieux P."/>
            <person name="Hiltunen Thoren M."/>
            <person name="Johannesson H."/>
        </authorList>
    </citation>
    <scope>NUCLEOTIDE SEQUENCE</scope>
    <source>
        <strain evidence="3">FGSC 1904</strain>
    </source>
</reference>
<sequence>MNTSTQPSNPNSEDHANTSWPADIKRPIIGAPVPVGYMSMPGATVNMLPEGLMYARAPGFVDPALIHPNVTAAGHFGMVQHHHHHQPGWSQTYPPFMVTPPVTPPNQAAAVYDAHVRGRAPGLPQAQAQTHGHMAHPVYGAQGQQQHIVYVNQNHPNIAYLRAQQQAQLAQLAQQQQQAQQQAQQQQSEKALAAQFQAKLSLQETEKKSSVAATTTTTAPAPTVSATATTAAETPARTLPIPAPIVAEAISTGSTDLTIIPAGATRTILGPDGNTLVPPPDPAHPGCELSEPMSQALKNFDIEHVCDYMVAKDLLRDKIVNQVLENTKEKLMELLQNELDRMAAEEDDDEEEDFDCEDEDEETAGLDWTRLKG</sequence>
<organism evidence="3 4">
    <name type="scientific">Sordaria brevicollis</name>
    <dbReference type="NCBI Taxonomy" id="83679"/>
    <lineage>
        <taxon>Eukaryota</taxon>
        <taxon>Fungi</taxon>
        <taxon>Dikarya</taxon>
        <taxon>Ascomycota</taxon>
        <taxon>Pezizomycotina</taxon>
        <taxon>Sordariomycetes</taxon>
        <taxon>Sordariomycetidae</taxon>
        <taxon>Sordariales</taxon>
        <taxon>Sordariaceae</taxon>
        <taxon>Sordaria</taxon>
    </lineage>
</organism>
<evidence type="ECO:0000256" key="1">
    <source>
        <dbReference type="SAM" id="Coils"/>
    </source>
</evidence>
<dbReference type="AlphaFoldDB" id="A0AAE0NVJ3"/>
<feature type="region of interest" description="Disordered" evidence="2">
    <location>
        <begin position="341"/>
        <end position="373"/>
    </location>
</feature>
<feature type="compositionally biased region" description="Low complexity" evidence="2">
    <location>
        <begin position="210"/>
        <end position="235"/>
    </location>
</feature>
<proteinExistence type="predicted"/>